<dbReference type="PROSITE" id="PS00062">
    <property type="entry name" value="ALDOKETO_REDUCTASE_2"/>
    <property type="match status" value="1"/>
</dbReference>
<dbReference type="Proteomes" id="UP001476247">
    <property type="component" value="Unassembled WGS sequence"/>
</dbReference>
<comment type="caution">
    <text evidence="2">The sequence shown here is derived from an EMBL/GenBank/DDBJ whole genome shotgun (WGS) entry which is preliminary data.</text>
</comment>
<dbReference type="CDD" id="cd19071">
    <property type="entry name" value="AKR_AKR1-5-like"/>
    <property type="match status" value="1"/>
</dbReference>
<dbReference type="Pfam" id="PF00248">
    <property type="entry name" value="Aldo_ket_red"/>
    <property type="match status" value="1"/>
</dbReference>
<gene>
    <name evidence="2" type="ORF">HPULCUR_009422</name>
</gene>
<organism evidence="2 3">
    <name type="scientific">Helicostylum pulchrum</name>
    <dbReference type="NCBI Taxonomy" id="562976"/>
    <lineage>
        <taxon>Eukaryota</taxon>
        <taxon>Fungi</taxon>
        <taxon>Fungi incertae sedis</taxon>
        <taxon>Mucoromycota</taxon>
        <taxon>Mucoromycotina</taxon>
        <taxon>Mucoromycetes</taxon>
        <taxon>Mucorales</taxon>
        <taxon>Mucorineae</taxon>
        <taxon>Mucoraceae</taxon>
        <taxon>Helicostylum</taxon>
    </lineage>
</organism>
<evidence type="ECO:0000313" key="2">
    <source>
        <dbReference type="EMBL" id="GAA5803937.1"/>
    </source>
</evidence>
<dbReference type="PRINTS" id="PR00069">
    <property type="entry name" value="ALDKETRDTASE"/>
</dbReference>
<dbReference type="SUPFAM" id="SSF51430">
    <property type="entry name" value="NAD(P)-linked oxidoreductase"/>
    <property type="match status" value="1"/>
</dbReference>
<dbReference type="InterPro" id="IPR020471">
    <property type="entry name" value="AKR"/>
</dbReference>
<accession>A0ABP9YAG4</accession>
<keyword evidence="3" id="KW-1185">Reference proteome</keyword>
<dbReference type="PIRSF" id="PIRSF000097">
    <property type="entry name" value="AKR"/>
    <property type="match status" value="1"/>
</dbReference>
<dbReference type="InterPro" id="IPR018170">
    <property type="entry name" value="Aldo/ket_reductase_CS"/>
</dbReference>
<proteinExistence type="predicted"/>
<name>A0ABP9YAG4_9FUNG</name>
<protein>
    <recommendedName>
        <fullName evidence="1">NADP-dependent oxidoreductase domain-containing protein</fullName>
    </recommendedName>
</protein>
<dbReference type="Gene3D" id="3.20.20.100">
    <property type="entry name" value="NADP-dependent oxidoreductase domain"/>
    <property type="match status" value="1"/>
</dbReference>
<dbReference type="InterPro" id="IPR036812">
    <property type="entry name" value="NAD(P)_OxRdtase_dom_sf"/>
</dbReference>
<dbReference type="PANTHER" id="PTHR11732">
    <property type="entry name" value="ALDO/KETO REDUCTASE"/>
    <property type="match status" value="1"/>
</dbReference>
<evidence type="ECO:0000313" key="3">
    <source>
        <dbReference type="Proteomes" id="UP001476247"/>
    </source>
</evidence>
<feature type="domain" description="NADP-dependent oxidoreductase" evidence="1">
    <location>
        <begin position="18"/>
        <end position="286"/>
    </location>
</feature>
<reference evidence="2 3" key="1">
    <citation type="submission" date="2024-04" db="EMBL/GenBank/DDBJ databases">
        <title>genome sequences of Mucor flavus KT1a and Helicostylum pulchrum KT1b strains isolation_sourced from the surface of a dry-aged beef.</title>
        <authorList>
            <person name="Toyotome T."/>
            <person name="Hosono M."/>
            <person name="Torimaru M."/>
            <person name="Fukuda K."/>
            <person name="Mikami N."/>
        </authorList>
    </citation>
    <scope>NUCLEOTIDE SEQUENCE [LARGE SCALE GENOMIC DNA]</scope>
    <source>
        <strain evidence="2 3">KT1b</strain>
    </source>
</reference>
<dbReference type="EMBL" id="BAABUJ010000031">
    <property type="protein sequence ID" value="GAA5803937.1"/>
    <property type="molecule type" value="Genomic_DNA"/>
</dbReference>
<sequence length="309" mass="35213">MSNIPTVKLNSGYEIPLIGYGTFGGHDAPEQVYQASKVALKAGYKHFDTAYIYQTEEALGKAIKEGDVPREDLFITTKLWQNFHESQHVRPVFERSLKLLQMDYVDLYLIHWPISWEFQSYEFSDLKATKDMKNTHVPIIDTWREMEKLVEEKKARSIGVSNFTIAMLEDLLSKCSIPPAVNQVEITTALPQEELLAYCKSKNILLTAYSPLGNPGYRKDSRTTLDDPVILDIAKKYNKTPAQVVLNWGVNRGYAVIPKSTTPARIEANFTYFKLEDSEIEAITALGRENPYRTCRPENMWGPSCAIFN</sequence>
<evidence type="ECO:0000259" key="1">
    <source>
        <dbReference type="Pfam" id="PF00248"/>
    </source>
</evidence>
<dbReference type="InterPro" id="IPR023210">
    <property type="entry name" value="NADP_OxRdtase_dom"/>
</dbReference>